<evidence type="ECO:0000256" key="2">
    <source>
        <dbReference type="HAMAP-Rule" id="MF_01139"/>
    </source>
</evidence>
<feature type="binding site" evidence="2">
    <location>
        <position position="221"/>
    </location>
    <ligand>
        <name>Mg(2+)</name>
        <dbReference type="ChEBI" id="CHEBI:18420"/>
    </ligand>
</feature>
<dbReference type="NCBIfam" id="TIGR00055">
    <property type="entry name" value="uppS"/>
    <property type="match status" value="1"/>
</dbReference>
<dbReference type="GO" id="GO:0008834">
    <property type="term" value="F:ditrans,polycis-undecaprenyl-diphosphate synthase [(2E,6E)-farnesyl-diphosphate specific] activity"/>
    <property type="evidence" value="ECO:0007669"/>
    <property type="project" value="TreeGrafter"/>
</dbReference>
<name>A0A2W4ZHT3_9SPHN</name>
<comment type="cofactor">
    <cofactor evidence="2">
        <name>Mg(2+)</name>
        <dbReference type="ChEBI" id="CHEBI:18420"/>
    </cofactor>
    <text evidence="2">Binds 2 magnesium ions per subunit.</text>
</comment>
<dbReference type="PANTHER" id="PTHR10291:SF0">
    <property type="entry name" value="DEHYDRODOLICHYL DIPHOSPHATE SYNTHASE 2"/>
    <property type="match status" value="1"/>
</dbReference>
<dbReference type="PANTHER" id="PTHR10291">
    <property type="entry name" value="DEHYDRODOLICHYL DIPHOSPHATE SYNTHASE FAMILY MEMBER"/>
    <property type="match status" value="1"/>
</dbReference>
<protein>
    <recommendedName>
        <fullName evidence="2">Isoprenyl transferase</fullName>
        <ecNumber evidence="2">2.5.1.-</ecNumber>
    </recommendedName>
</protein>
<dbReference type="Pfam" id="PF01255">
    <property type="entry name" value="Prenyltransf"/>
    <property type="match status" value="1"/>
</dbReference>
<dbReference type="InterPro" id="IPR018520">
    <property type="entry name" value="UPP_synth-like_CS"/>
</dbReference>
<feature type="active site" evidence="2">
    <location>
        <position position="35"/>
    </location>
</feature>
<feature type="binding site" evidence="2">
    <location>
        <begin position="80"/>
        <end position="82"/>
    </location>
    <ligand>
        <name>substrate</name>
    </ligand>
</feature>
<proteinExistence type="inferred from homology"/>
<keyword evidence="2" id="KW-0460">Magnesium</keyword>
<comment type="similarity">
    <text evidence="2">Belongs to the UPP synthase family.</text>
</comment>
<dbReference type="HAMAP" id="MF_01139">
    <property type="entry name" value="ISPT"/>
    <property type="match status" value="1"/>
</dbReference>
<accession>A0A2W4ZHT3</accession>
<dbReference type="Proteomes" id="UP000248614">
    <property type="component" value="Unassembled WGS sequence"/>
</dbReference>
<feature type="binding site" evidence="2">
    <location>
        <position position="48"/>
    </location>
    <ligand>
        <name>substrate</name>
    </ligand>
</feature>
<dbReference type="GO" id="GO:0016094">
    <property type="term" value="P:polyprenol biosynthetic process"/>
    <property type="evidence" value="ECO:0007669"/>
    <property type="project" value="TreeGrafter"/>
</dbReference>
<dbReference type="InterPro" id="IPR001441">
    <property type="entry name" value="UPP_synth-like"/>
</dbReference>
<feature type="binding site" evidence="2">
    <location>
        <position position="86"/>
    </location>
    <ligand>
        <name>substrate</name>
    </ligand>
</feature>
<dbReference type="EMBL" id="QFNF01000004">
    <property type="protein sequence ID" value="PZO80192.1"/>
    <property type="molecule type" value="Genomic_DNA"/>
</dbReference>
<keyword evidence="2" id="KW-0479">Metal-binding</keyword>
<feature type="binding site" evidence="2">
    <location>
        <position position="40"/>
    </location>
    <ligand>
        <name>substrate</name>
    </ligand>
</feature>
<dbReference type="SUPFAM" id="SSF64005">
    <property type="entry name" value="Undecaprenyl diphosphate synthase"/>
    <property type="match status" value="1"/>
</dbReference>
<feature type="binding site" evidence="2">
    <location>
        <position position="35"/>
    </location>
    <ligand>
        <name>Mg(2+)</name>
        <dbReference type="ChEBI" id="CHEBI:18420"/>
    </ligand>
</feature>
<comment type="function">
    <text evidence="2">Catalyzes the condensation of isopentenyl diphosphate (IPP) with allylic pyrophosphates generating different type of terpenoids.</text>
</comment>
<comment type="caution">
    <text evidence="3">The sequence shown here is derived from an EMBL/GenBank/DDBJ whole genome shotgun (WGS) entry which is preliminary data.</text>
</comment>
<feature type="binding site" evidence="2">
    <location>
        <position position="84"/>
    </location>
    <ligand>
        <name>substrate</name>
    </ligand>
</feature>
<keyword evidence="1 2" id="KW-0808">Transferase</keyword>
<evidence type="ECO:0000256" key="1">
    <source>
        <dbReference type="ARBA" id="ARBA00022679"/>
    </source>
</evidence>
<dbReference type="GO" id="GO:0005829">
    <property type="term" value="C:cytosol"/>
    <property type="evidence" value="ECO:0007669"/>
    <property type="project" value="TreeGrafter"/>
</dbReference>
<dbReference type="CDD" id="cd00475">
    <property type="entry name" value="Cis_IPPS"/>
    <property type="match status" value="1"/>
</dbReference>
<reference evidence="3 4" key="1">
    <citation type="submission" date="2017-08" db="EMBL/GenBank/DDBJ databases">
        <title>Infants hospitalized years apart are colonized by the same room-sourced microbial strains.</title>
        <authorList>
            <person name="Brooks B."/>
            <person name="Olm M.R."/>
            <person name="Firek B.A."/>
            <person name="Baker R."/>
            <person name="Thomas B.C."/>
            <person name="Morowitz M.J."/>
            <person name="Banfield J.F."/>
        </authorList>
    </citation>
    <scope>NUCLEOTIDE SEQUENCE [LARGE SCALE GENOMIC DNA]</scope>
    <source>
        <strain evidence="3">S2_018_000_R3_110</strain>
    </source>
</reference>
<feature type="binding site" evidence="2">
    <location>
        <begin position="208"/>
        <end position="210"/>
    </location>
    <ligand>
        <name>substrate</name>
    </ligand>
</feature>
<dbReference type="NCBIfam" id="NF011405">
    <property type="entry name" value="PRK14830.1"/>
    <property type="match status" value="1"/>
</dbReference>
<feature type="active site" description="Proton acceptor" evidence="2">
    <location>
        <position position="83"/>
    </location>
</feature>
<dbReference type="EC" id="2.5.1.-" evidence="2"/>
<dbReference type="AlphaFoldDB" id="A0A2W4ZHT3"/>
<dbReference type="Gene3D" id="3.40.1180.10">
    <property type="entry name" value="Decaprenyl diphosphate synthase-like"/>
    <property type="match status" value="1"/>
</dbReference>
<dbReference type="PROSITE" id="PS01066">
    <property type="entry name" value="UPP_SYNTHASE"/>
    <property type="match status" value="1"/>
</dbReference>
<organism evidence="3 4">
    <name type="scientific">Sphingomonas hengshuiensis</name>
    <dbReference type="NCBI Taxonomy" id="1609977"/>
    <lineage>
        <taxon>Bacteria</taxon>
        <taxon>Pseudomonadati</taxon>
        <taxon>Pseudomonadota</taxon>
        <taxon>Alphaproteobacteria</taxon>
        <taxon>Sphingomonadales</taxon>
        <taxon>Sphingomonadaceae</taxon>
        <taxon>Sphingomonas</taxon>
    </lineage>
</organism>
<dbReference type="NCBIfam" id="NF011408">
    <property type="entry name" value="PRK14834.1"/>
    <property type="match status" value="1"/>
</dbReference>
<evidence type="ECO:0000313" key="4">
    <source>
        <dbReference type="Proteomes" id="UP000248614"/>
    </source>
</evidence>
<feature type="binding site" evidence="2">
    <location>
        <begin position="36"/>
        <end position="39"/>
    </location>
    <ligand>
        <name>substrate</name>
    </ligand>
</feature>
<evidence type="ECO:0000313" key="3">
    <source>
        <dbReference type="EMBL" id="PZO80192.1"/>
    </source>
</evidence>
<feature type="binding site" evidence="2">
    <location>
        <position position="202"/>
    </location>
    <ligand>
        <name>substrate</name>
    </ligand>
</feature>
<gene>
    <name evidence="3" type="ORF">DI632_03020</name>
</gene>
<dbReference type="GO" id="GO:0000287">
    <property type="term" value="F:magnesium ion binding"/>
    <property type="evidence" value="ECO:0007669"/>
    <property type="project" value="UniProtKB-UniRule"/>
</dbReference>
<feature type="binding site" evidence="2">
    <location>
        <position position="52"/>
    </location>
    <ligand>
        <name>substrate</name>
    </ligand>
</feature>
<dbReference type="FunFam" id="3.40.1180.10:FF:000001">
    <property type="entry name" value="(2E,6E)-farnesyl-diphosphate-specific ditrans,polycis-undecaprenyl-diphosphate synthase"/>
    <property type="match status" value="1"/>
</dbReference>
<sequence length="254" mass="27770">MTSFAAHVPVSAATAAAPGLPSSAAVPRHVAIIMDGNGRWAKARRLPRIAGHRQGVEAVRRVTRAAREQGIEALTLYAFSSENWRRPEEEIGDLMGLLRHFLKSEIDELVREGVRLRIIGNYRVLKPDLVRLIDDAIARTAMNTGPILAIALNYGAQAELVAAARRLAEKVAAGMPVSAIDEAAIDRELDTDGLPPLDLMIRTSGEQRLSNFLLWQAAYAELLFVDTLWPDFDAAALAEAIAAYGRRQRRFGGL</sequence>
<dbReference type="InterPro" id="IPR036424">
    <property type="entry name" value="UPP_synth-like_sf"/>
</dbReference>
<comment type="subunit">
    <text evidence="2">Homodimer.</text>
</comment>